<dbReference type="Pfam" id="PF03171">
    <property type="entry name" value="2OG-FeII_Oxy"/>
    <property type="match status" value="1"/>
</dbReference>
<accession>A0A9N8DWE3</accession>
<dbReference type="InterPro" id="IPR027443">
    <property type="entry name" value="IPNS-like_sf"/>
</dbReference>
<dbReference type="Pfam" id="PF14226">
    <property type="entry name" value="DIOX_N"/>
    <property type="match status" value="1"/>
</dbReference>
<dbReference type="GO" id="GO:0016491">
    <property type="term" value="F:oxidoreductase activity"/>
    <property type="evidence" value="ECO:0007669"/>
    <property type="project" value="UniProtKB-KW"/>
</dbReference>
<dbReference type="Proteomes" id="UP001153069">
    <property type="component" value="Unassembled WGS sequence"/>
</dbReference>
<reference evidence="3" key="1">
    <citation type="submission" date="2020-06" db="EMBL/GenBank/DDBJ databases">
        <authorList>
            <consortium name="Plant Systems Biology data submission"/>
        </authorList>
    </citation>
    <scope>NUCLEOTIDE SEQUENCE</scope>
    <source>
        <strain evidence="3">D6</strain>
    </source>
</reference>
<keyword evidence="4" id="KW-1185">Reference proteome</keyword>
<dbReference type="Gene3D" id="2.60.120.330">
    <property type="entry name" value="B-lactam Antibiotic, Isopenicillin N Synthase, Chain"/>
    <property type="match status" value="1"/>
</dbReference>
<dbReference type="EMBL" id="CAICTM010000413">
    <property type="protein sequence ID" value="CAB9509991.1"/>
    <property type="molecule type" value="Genomic_DNA"/>
</dbReference>
<keyword evidence="1" id="KW-0479">Metal-binding</keyword>
<comment type="similarity">
    <text evidence="1">Belongs to the iron/ascorbate-dependent oxidoreductase family.</text>
</comment>
<proteinExistence type="inferred from homology"/>
<evidence type="ECO:0000313" key="3">
    <source>
        <dbReference type="EMBL" id="CAB9509991.1"/>
    </source>
</evidence>
<comment type="caution">
    <text evidence="3">The sequence shown here is derived from an EMBL/GenBank/DDBJ whole genome shotgun (WGS) entry which is preliminary data.</text>
</comment>
<dbReference type="InterPro" id="IPR005123">
    <property type="entry name" value="Oxoglu/Fe-dep_dioxygenase_dom"/>
</dbReference>
<dbReference type="InterPro" id="IPR026992">
    <property type="entry name" value="DIOX_N"/>
</dbReference>
<evidence type="ECO:0000256" key="1">
    <source>
        <dbReference type="RuleBase" id="RU003682"/>
    </source>
</evidence>
<dbReference type="PROSITE" id="PS51471">
    <property type="entry name" value="FE2OG_OXY"/>
    <property type="match status" value="1"/>
</dbReference>
<sequence>MATSKPQDEGFAIPQIDMSKDEESVVAELYAALTTTGFATLTGHGISKELREKAFAASKAFFLLPTEEKLKCAYQGHRSNRGYIGIGKETHETSASSDYKETFDINVDESSGFSQPWPSSTGSGPLETFQQNLIAYFDAMDKLHLTVMRLISIGLGLPPNYLCDRCNERHENLRLLHYPHMPVSNSPSKEPRSRGAIHSDFGTITLLNQDGVGGLRVQCRNDTWVFVEPVDDAVVVNVGDMLQRWTNGILKATLHQVVEVPSKNGETYIPERYSIAFFCNANKDTLLECLPPCVSEDRPAQYEPVNAHDYLTMRLSATIDASSS</sequence>
<name>A0A9N8DWE3_9STRA</name>
<evidence type="ECO:0000259" key="2">
    <source>
        <dbReference type="PROSITE" id="PS51471"/>
    </source>
</evidence>
<organism evidence="3 4">
    <name type="scientific">Seminavis robusta</name>
    <dbReference type="NCBI Taxonomy" id="568900"/>
    <lineage>
        <taxon>Eukaryota</taxon>
        <taxon>Sar</taxon>
        <taxon>Stramenopiles</taxon>
        <taxon>Ochrophyta</taxon>
        <taxon>Bacillariophyta</taxon>
        <taxon>Bacillariophyceae</taxon>
        <taxon>Bacillariophycidae</taxon>
        <taxon>Naviculales</taxon>
        <taxon>Naviculaceae</taxon>
        <taxon>Seminavis</taxon>
    </lineage>
</organism>
<gene>
    <name evidence="3" type="ORF">SEMRO_414_G138200.1</name>
</gene>
<dbReference type="InterPro" id="IPR044861">
    <property type="entry name" value="IPNS-like_FE2OG_OXY"/>
</dbReference>
<dbReference type="GO" id="GO:0046872">
    <property type="term" value="F:metal ion binding"/>
    <property type="evidence" value="ECO:0007669"/>
    <property type="project" value="UniProtKB-KW"/>
</dbReference>
<feature type="domain" description="Fe2OG dioxygenase" evidence="2">
    <location>
        <begin position="169"/>
        <end position="281"/>
    </location>
</feature>
<dbReference type="SUPFAM" id="SSF51197">
    <property type="entry name" value="Clavaminate synthase-like"/>
    <property type="match status" value="1"/>
</dbReference>
<protein>
    <submittedName>
        <fullName evidence="3">Oxoglutarate-Fe(II) type oxidoreductase</fullName>
    </submittedName>
</protein>
<dbReference type="AlphaFoldDB" id="A0A9N8DWE3"/>
<dbReference type="InterPro" id="IPR050231">
    <property type="entry name" value="Iron_ascorbate_oxido_reductase"/>
</dbReference>
<evidence type="ECO:0000313" key="4">
    <source>
        <dbReference type="Proteomes" id="UP001153069"/>
    </source>
</evidence>
<dbReference type="PRINTS" id="PR00682">
    <property type="entry name" value="IPNSYNTHASE"/>
</dbReference>
<keyword evidence="1" id="KW-0560">Oxidoreductase</keyword>
<dbReference type="OrthoDB" id="288590at2759"/>
<keyword evidence="1" id="KW-0408">Iron</keyword>
<dbReference type="PANTHER" id="PTHR47990">
    <property type="entry name" value="2-OXOGLUTARATE (2OG) AND FE(II)-DEPENDENT OXYGENASE SUPERFAMILY PROTEIN-RELATED"/>
    <property type="match status" value="1"/>
</dbReference>